<evidence type="ECO:0000256" key="1">
    <source>
        <dbReference type="ARBA" id="ARBA00004127"/>
    </source>
</evidence>
<evidence type="ECO:0000259" key="6">
    <source>
        <dbReference type="Pfam" id="PF02656"/>
    </source>
</evidence>
<name>A0A846YZJ9_9ACTN</name>
<evidence type="ECO:0000256" key="5">
    <source>
        <dbReference type="SAM" id="Phobius"/>
    </source>
</evidence>
<dbReference type="InterPro" id="IPR003807">
    <property type="entry name" value="DUF202"/>
</dbReference>
<proteinExistence type="predicted"/>
<organism evidence="7 8">
    <name type="scientific">Actinomadura latina</name>
    <dbReference type="NCBI Taxonomy" id="163603"/>
    <lineage>
        <taxon>Bacteria</taxon>
        <taxon>Bacillati</taxon>
        <taxon>Actinomycetota</taxon>
        <taxon>Actinomycetes</taxon>
        <taxon>Streptosporangiales</taxon>
        <taxon>Thermomonosporaceae</taxon>
        <taxon>Actinomadura</taxon>
    </lineage>
</organism>
<evidence type="ECO:0000313" key="7">
    <source>
        <dbReference type="EMBL" id="NKZ05461.1"/>
    </source>
</evidence>
<dbReference type="AlphaFoldDB" id="A0A846YZJ9"/>
<comment type="subcellular location">
    <subcellularLocation>
        <location evidence="1">Endomembrane system</location>
        <topology evidence="1">Multi-pass membrane protein</topology>
    </subcellularLocation>
</comment>
<accession>A0A846YZJ9</accession>
<evidence type="ECO:0000313" key="8">
    <source>
        <dbReference type="Proteomes" id="UP000579250"/>
    </source>
</evidence>
<evidence type="ECO:0000256" key="4">
    <source>
        <dbReference type="ARBA" id="ARBA00023136"/>
    </source>
</evidence>
<evidence type="ECO:0000256" key="3">
    <source>
        <dbReference type="ARBA" id="ARBA00022989"/>
    </source>
</evidence>
<feature type="transmembrane region" description="Helical" evidence="5">
    <location>
        <begin position="29"/>
        <end position="56"/>
    </location>
</feature>
<protein>
    <submittedName>
        <fullName evidence="7">DUF202 domain-containing protein</fullName>
    </submittedName>
</protein>
<keyword evidence="8" id="KW-1185">Reference proteome</keyword>
<keyword evidence="3 5" id="KW-1133">Transmembrane helix</keyword>
<dbReference type="Proteomes" id="UP000579250">
    <property type="component" value="Unassembled WGS sequence"/>
</dbReference>
<dbReference type="EMBL" id="JAAXPI010000022">
    <property type="protein sequence ID" value="NKZ05461.1"/>
    <property type="molecule type" value="Genomic_DNA"/>
</dbReference>
<evidence type="ECO:0000256" key="2">
    <source>
        <dbReference type="ARBA" id="ARBA00022692"/>
    </source>
</evidence>
<dbReference type="RefSeq" id="WP_067634881.1">
    <property type="nucleotide sequence ID" value="NZ_JAAXPI010000022.1"/>
</dbReference>
<feature type="domain" description="DUF202" evidence="6">
    <location>
        <begin position="10"/>
        <end position="70"/>
    </location>
</feature>
<keyword evidence="2 5" id="KW-0812">Transmembrane</keyword>
<keyword evidence="4 5" id="KW-0472">Membrane</keyword>
<reference evidence="7 8" key="1">
    <citation type="submission" date="2020-04" db="EMBL/GenBank/DDBJ databases">
        <title>MicrobeNet Type strains.</title>
        <authorList>
            <person name="Nicholson A.C."/>
        </authorList>
    </citation>
    <scope>NUCLEOTIDE SEQUENCE [LARGE SCALE GENOMIC DNA]</scope>
    <source>
        <strain evidence="7 8">ATCC BAA-277</strain>
    </source>
</reference>
<dbReference type="Pfam" id="PF02656">
    <property type="entry name" value="DUF202"/>
    <property type="match status" value="1"/>
</dbReference>
<gene>
    <name evidence="7" type="ORF">HGB48_17170</name>
</gene>
<comment type="caution">
    <text evidence="7">The sequence shown here is derived from an EMBL/GenBank/DDBJ whole genome shotgun (WGS) entry which is preliminary data.</text>
</comment>
<dbReference type="GO" id="GO:0012505">
    <property type="term" value="C:endomembrane system"/>
    <property type="evidence" value="ECO:0007669"/>
    <property type="project" value="UniProtKB-SubCell"/>
</dbReference>
<sequence length="105" mass="10969">MIPEDVEDLDPGLARERTELAWFRTAVSFAAVGGAMLKTAPVVGGLVLGMSALVYLLGRVSRPAGRVAEHARRRALLLITVAVTVVSAVALATVFLASGSLFPLP</sequence>
<feature type="transmembrane region" description="Helical" evidence="5">
    <location>
        <begin position="76"/>
        <end position="102"/>
    </location>
</feature>